<accession>A0AAD3E1D1</accession>
<evidence type="ECO:0000256" key="3">
    <source>
        <dbReference type="ARBA" id="ARBA00022692"/>
    </source>
</evidence>
<dbReference type="GO" id="GO:0005886">
    <property type="term" value="C:plasma membrane"/>
    <property type="evidence" value="ECO:0007669"/>
    <property type="project" value="UniProtKB-SubCell"/>
</dbReference>
<keyword evidence="6" id="KW-0325">Glycoprotein</keyword>
<reference evidence="8 9" key="1">
    <citation type="journal article" date="2021" name="Sci. Rep.">
        <title>Genome sequencing of the multicellular alga Astrephomene provides insights into convergent evolution of germ-soma differentiation.</title>
        <authorList>
            <person name="Yamashita S."/>
            <person name="Yamamoto K."/>
            <person name="Matsuzaki R."/>
            <person name="Suzuki S."/>
            <person name="Yamaguchi H."/>
            <person name="Hirooka S."/>
            <person name="Minakuchi Y."/>
            <person name="Miyagishima S."/>
            <person name="Kawachi M."/>
            <person name="Toyoda A."/>
            <person name="Nozaki H."/>
        </authorList>
    </citation>
    <scope>NUCLEOTIDE SEQUENCE [LARGE SCALE GENOMIC DNA]</scope>
    <source>
        <strain evidence="8 9">NIES-4017</strain>
    </source>
</reference>
<evidence type="ECO:0000256" key="6">
    <source>
        <dbReference type="ARBA" id="ARBA00023180"/>
    </source>
</evidence>
<dbReference type="PANTHER" id="PTHR12385">
    <property type="entry name" value="CHOLINE TRANSPORTER-LIKE (SLC FAMILY 44)"/>
    <property type="match status" value="1"/>
</dbReference>
<feature type="transmembrane region" description="Helical" evidence="7">
    <location>
        <begin position="723"/>
        <end position="744"/>
    </location>
</feature>
<evidence type="ECO:0000256" key="4">
    <source>
        <dbReference type="ARBA" id="ARBA00022989"/>
    </source>
</evidence>
<evidence type="ECO:0000256" key="7">
    <source>
        <dbReference type="RuleBase" id="RU368066"/>
    </source>
</evidence>
<feature type="transmembrane region" description="Helical" evidence="7">
    <location>
        <begin position="25"/>
        <end position="46"/>
    </location>
</feature>
<dbReference type="AlphaFoldDB" id="A0AAD3E1D1"/>
<feature type="transmembrane region" description="Helical" evidence="7">
    <location>
        <begin position="577"/>
        <end position="602"/>
    </location>
</feature>
<evidence type="ECO:0000313" key="9">
    <source>
        <dbReference type="Proteomes" id="UP001054857"/>
    </source>
</evidence>
<keyword evidence="9" id="KW-1185">Reference proteome</keyword>
<feature type="transmembrane region" description="Helical" evidence="7">
    <location>
        <begin position="280"/>
        <end position="301"/>
    </location>
</feature>
<feature type="transmembrane region" description="Helical" evidence="7">
    <location>
        <begin position="530"/>
        <end position="557"/>
    </location>
</feature>
<evidence type="ECO:0000256" key="5">
    <source>
        <dbReference type="ARBA" id="ARBA00023136"/>
    </source>
</evidence>
<feature type="transmembrane region" description="Helical" evidence="7">
    <location>
        <begin position="396"/>
        <end position="416"/>
    </location>
</feature>
<keyword evidence="5 7" id="KW-0472">Membrane</keyword>
<protein>
    <recommendedName>
        <fullName evidence="7">Choline transporter-like protein</fullName>
    </recommendedName>
</protein>
<organism evidence="8 9">
    <name type="scientific">Astrephomene gubernaculifera</name>
    <dbReference type="NCBI Taxonomy" id="47775"/>
    <lineage>
        <taxon>Eukaryota</taxon>
        <taxon>Viridiplantae</taxon>
        <taxon>Chlorophyta</taxon>
        <taxon>core chlorophytes</taxon>
        <taxon>Chlorophyceae</taxon>
        <taxon>CS clade</taxon>
        <taxon>Chlamydomonadales</taxon>
        <taxon>Astrephomenaceae</taxon>
        <taxon>Astrephomene</taxon>
    </lineage>
</organism>
<feature type="transmembrane region" description="Helical" evidence="7">
    <location>
        <begin position="422"/>
        <end position="440"/>
    </location>
</feature>
<feature type="transmembrane region" description="Helical" evidence="7">
    <location>
        <begin position="682"/>
        <end position="703"/>
    </location>
</feature>
<dbReference type="PANTHER" id="PTHR12385:SF14">
    <property type="entry name" value="CHOLINE TRANSPORTER-LIKE 2"/>
    <property type="match status" value="1"/>
</dbReference>
<name>A0AAD3E1D1_9CHLO</name>
<keyword evidence="4 7" id="KW-1133">Transmembrane helix</keyword>
<dbReference type="EMBL" id="BMAR01000042">
    <property type="protein sequence ID" value="GFR50844.1"/>
    <property type="molecule type" value="Genomic_DNA"/>
</dbReference>
<gene>
    <name evidence="8" type="ORF">Agub_g13116</name>
</gene>
<comment type="function">
    <text evidence="7">Choline transporter.</text>
</comment>
<comment type="caution">
    <text evidence="8">The sequence shown here is derived from an EMBL/GenBank/DDBJ whole genome shotgun (WGS) entry which is preliminary data.</text>
</comment>
<feature type="transmembrane region" description="Helical" evidence="7">
    <location>
        <begin position="362"/>
        <end position="384"/>
    </location>
</feature>
<evidence type="ECO:0000313" key="8">
    <source>
        <dbReference type="EMBL" id="GFR50844.1"/>
    </source>
</evidence>
<dbReference type="InterPro" id="IPR007603">
    <property type="entry name" value="Choline_transptr-like"/>
</dbReference>
<feature type="transmembrane region" description="Helical" evidence="7">
    <location>
        <begin position="308"/>
        <end position="330"/>
    </location>
</feature>
<dbReference type="Proteomes" id="UP001054857">
    <property type="component" value="Unassembled WGS sequence"/>
</dbReference>
<sequence length="792" mass="86837">MACCCGEDETETKEGLVINRKCRDVLCLLFFGAFWVGMFIICGIAFRDGQPNRLLYGVDSYGMTCGTKNTLFNLTFDLTDAKNMHWLNPLDLLSSTGLLYAKTVCATSCPGAARVCSSDNLPCYNGTQFMCPYYRFAEDGLYGSIPGVANTSTMYFDDLARITNITDSTAASYVSKIKSLGGVFTTEATALQNNLTGKYYQMKSEFPGNGPCYPILFETEEFFYRCFPNIPSNVTSKLTKAVAGAVSSTVDSSAVKNVAKQWQSSSQRWSRYVGDISRGVLVIVIGGLVGGLVLSMFWLLILRYLGGLMAWLAILFVNLACIFVCLFTWVKAGYISNSAVGQEILDALPVDINPAESERKTWLYIAIGTSVVAGLVLLITLLCITRIRIAIACIKVASQAVGAMPSIILFPLLPFIFEVGLVIYWVAVTALLYSSGDLVANCRNPNIKQSFSFSQYTNVSNVVDTVNNFNPTDALVSSLNSTTAAVNGSTTNCYTNFTTDQRAYLCGNDPNCYLSYDWNNQLKYAFIYHFFGLLWTNQVIVGFSCVTIAGAVGHYYWSRGESAGMPAFPVLSALKNTVVYHMGSICFGAAIIAIIQLIRAILEYIDRKTKELQAQNKFAEWAMCIVKCCMWCIEQIVKFINRNAYIMIAIKGKGYCCSAADAIKLLVSNALRVAVVNMISDILIFLGKISVAATGGIIAYAMTEAKYYNSQEQYPETYLYSPVLVIAISVIVAFIVAEIFFAVYEMAIDTVILAFCADCDQHNGEPKFAPKLLAEVMGSVAVPDEAQKPQKA</sequence>
<evidence type="ECO:0000256" key="2">
    <source>
        <dbReference type="ARBA" id="ARBA00007168"/>
    </source>
</evidence>
<dbReference type="GO" id="GO:0022857">
    <property type="term" value="F:transmembrane transporter activity"/>
    <property type="evidence" value="ECO:0007669"/>
    <property type="project" value="UniProtKB-UniRule"/>
</dbReference>
<comment type="subcellular location">
    <subcellularLocation>
        <location evidence="7">Cell membrane</location>
        <topology evidence="7">Multi-pass membrane protein</topology>
    </subcellularLocation>
    <subcellularLocation>
        <location evidence="1">Membrane</location>
        <topology evidence="1">Multi-pass membrane protein</topology>
    </subcellularLocation>
</comment>
<evidence type="ECO:0000256" key="1">
    <source>
        <dbReference type="ARBA" id="ARBA00004141"/>
    </source>
</evidence>
<proteinExistence type="inferred from homology"/>
<dbReference type="Pfam" id="PF04515">
    <property type="entry name" value="Choline_transpo"/>
    <property type="match status" value="1"/>
</dbReference>
<keyword evidence="3 7" id="KW-0812">Transmembrane</keyword>
<comment type="similarity">
    <text evidence="2 7">Belongs to the CTL (choline transporter-like) family.</text>
</comment>